<dbReference type="KEGG" id="saci:Sinac_4166"/>
<dbReference type="InterPro" id="IPR011990">
    <property type="entry name" value="TPR-like_helical_dom_sf"/>
</dbReference>
<sequence length="419" mass="45387">MAKEVAPELRRTAATNALDAYLLGCLLRSGLGVSKEPEQAFKLFSFAASKGDVFAITKLAGCYLSGEGTTKDIAKSIEHMKRAAELGDTRAMVDLAIGFEQGLEGQPLSLASALYYWEKAAKLGNSKAMLSCSSYYMYKSISIVVFGKPLYEKYEKKTGDWLRESAEAGNAQAMTQMAIRLEGNSLNPDAVAPDLKGSFAWRAKAAKSGLPLYIALLARSYQQGIGCEKDEREANRLISKAKADAKDDSEMLARIDTIAKLPLEQDYEAMAKGADSFQFDADGIDPKPATKSTAKRPVRGKSKNQRASTPALGTQLAVTDVAITPSGIEDTVYIDGRIQNLTGEAIDRVEVQISIEDRQGRLLGTTTAFLTPDTLQPRARGTFKAIDMGHPTIHHIKLELTANGKAIPWVDRSGKGVHD</sequence>
<gene>
    <name evidence="2" type="ordered locus">Sinac_4166</name>
</gene>
<reference evidence="2 3" key="1">
    <citation type="submission" date="2012-02" db="EMBL/GenBank/DDBJ databases">
        <title>Complete sequence of chromosome of Singulisphaera acidiphila DSM 18658.</title>
        <authorList>
            <consortium name="US DOE Joint Genome Institute (JGI-PGF)"/>
            <person name="Lucas S."/>
            <person name="Copeland A."/>
            <person name="Lapidus A."/>
            <person name="Glavina del Rio T."/>
            <person name="Dalin E."/>
            <person name="Tice H."/>
            <person name="Bruce D."/>
            <person name="Goodwin L."/>
            <person name="Pitluck S."/>
            <person name="Peters L."/>
            <person name="Ovchinnikova G."/>
            <person name="Chertkov O."/>
            <person name="Kyrpides N."/>
            <person name="Mavromatis K."/>
            <person name="Ivanova N."/>
            <person name="Brettin T."/>
            <person name="Detter J.C."/>
            <person name="Han C."/>
            <person name="Larimer F."/>
            <person name="Land M."/>
            <person name="Hauser L."/>
            <person name="Markowitz V."/>
            <person name="Cheng J.-F."/>
            <person name="Hugenholtz P."/>
            <person name="Woyke T."/>
            <person name="Wu D."/>
            <person name="Tindall B."/>
            <person name="Pomrenke H."/>
            <person name="Brambilla E."/>
            <person name="Klenk H.-P."/>
            <person name="Eisen J.A."/>
        </authorList>
    </citation>
    <scope>NUCLEOTIDE SEQUENCE [LARGE SCALE GENOMIC DNA]</scope>
    <source>
        <strain evidence="3">ATCC BAA-1392 / DSM 18658 / VKM B-2454 / MOB10</strain>
    </source>
</reference>
<dbReference type="PANTHER" id="PTHR43628">
    <property type="entry name" value="ACTIVATOR OF C KINASE PROTEIN 1-RELATED"/>
    <property type="match status" value="1"/>
</dbReference>
<dbReference type="Gene3D" id="1.25.40.10">
    <property type="entry name" value="Tetratricopeptide repeat domain"/>
    <property type="match status" value="1"/>
</dbReference>
<dbReference type="AlphaFoldDB" id="L0DHU9"/>
<name>L0DHU9_SINAD</name>
<keyword evidence="3" id="KW-1185">Reference proteome</keyword>
<evidence type="ECO:0000313" key="3">
    <source>
        <dbReference type="Proteomes" id="UP000010798"/>
    </source>
</evidence>
<proteinExistence type="predicted"/>
<feature type="compositionally biased region" description="Basic residues" evidence="1">
    <location>
        <begin position="293"/>
        <end position="304"/>
    </location>
</feature>
<organism evidence="2 3">
    <name type="scientific">Singulisphaera acidiphila (strain ATCC BAA-1392 / DSM 18658 / VKM B-2454 / MOB10)</name>
    <dbReference type="NCBI Taxonomy" id="886293"/>
    <lineage>
        <taxon>Bacteria</taxon>
        <taxon>Pseudomonadati</taxon>
        <taxon>Planctomycetota</taxon>
        <taxon>Planctomycetia</taxon>
        <taxon>Isosphaerales</taxon>
        <taxon>Isosphaeraceae</taxon>
        <taxon>Singulisphaera</taxon>
    </lineage>
</organism>
<dbReference type="eggNOG" id="COG0790">
    <property type="taxonomic scope" value="Bacteria"/>
</dbReference>
<dbReference type="Proteomes" id="UP000010798">
    <property type="component" value="Chromosome"/>
</dbReference>
<dbReference type="PANTHER" id="PTHR43628:SF1">
    <property type="entry name" value="CHITIN SYNTHASE REGULATORY FACTOR 2-RELATED"/>
    <property type="match status" value="1"/>
</dbReference>
<evidence type="ECO:0000313" key="2">
    <source>
        <dbReference type="EMBL" id="AGA28373.1"/>
    </source>
</evidence>
<dbReference type="OrthoDB" id="1045962at2"/>
<dbReference type="InterPro" id="IPR052945">
    <property type="entry name" value="Mitotic_Regulator"/>
</dbReference>
<protein>
    <submittedName>
        <fullName evidence="2">TPR repeat-containing protein</fullName>
    </submittedName>
</protein>
<dbReference type="InterPro" id="IPR047676">
    <property type="entry name" value="FxLYD_dom"/>
</dbReference>
<dbReference type="NCBIfam" id="NF038353">
    <property type="entry name" value="FxLYD_dom"/>
    <property type="match status" value="1"/>
</dbReference>
<dbReference type="EMBL" id="CP003364">
    <property type="protein sequence ID" value="AGA28373.1"/>
    <property type="molecule type" value="Genomic_DNA"/>
</dbReference>
<dbReference type="HOGENOM" id="CLU_655361_0_0_0"/>
<feature type="region of interest" description="Disordered" evidence="1">
    <location>
        <begin position="278"/>
        <end position="310"/>
    </location>
</feature>
<dbReference type="RefSeq" id="WP_015247501.1">
    <property type="nucleotide sequence ID" value="NC_019892.1"/>
</dbReference>
<dbReference type="InterPro" id="IPR006597">
    <property type="entry name" value="Sel1-like"/>
</dbReference>
<dbReference type="SUPFAM" id="SSF81901">
    <property type="entry name" value="HCP-like"/>
    <property type="match status" value="2"/>
</dbReference>
<dbReference type="SMART" id="SM00671">
    <property type="entry name" value="SEL1"/>
    <property type="match status" value="5"/>
</dbReference>
<evidence type="ECO:0000256" key="1">
    <source>
        <dbReference type="SAM" id="MobiDB-lite"/>
    </source>
</evidence>
<accession>L0DHU9</accession>
<dbReference type="Pfam" id="PF08238">
    <property type="entry name" value="Sel1"/>
    <property type="match status" value="4"/>
</dbReference>